<organism evidence="1 2">
    <name type="scientific">Diphasiastrum complanatum</name>
    <name type="common">Issler's clubmoss</name>
    <name type="synonym">Lycopodium complanatum</name>
    <dbReference type="NCBI Taxonomy" id="34168"/>
    <lineage>
        <taxon>Eukaryota</taxon>
        <taxon>Viridiplantae</taxon>
        <taxon>Streptophyta</taxon>
        <taxon>Embryophyta</taxon>
        <taxon>Tracheophyta</taxon>
        <taxon>Lycopodiopsida</taxon>
        <taxon>Lycopodiales</taxon>
        <taxon>Lycopodiaceae</taxon>
        <taxon>Lycopodioideae</taxon>
        <taxon>Diphasiastrum</taxon>
    </lineage>
</organism>
<keyword evidence="2" id="KW-1185">Reference proteome</keyword>
<sequence>MSEVVQVDTILPTSGFKHYLVLINFFSNACEEKPFRNRRHKWPSDCTCINRNEGLEMFQCRNVVWLPGAILEAAVTTEVCSSCRPGPVFKIRFKFRRAEIPLQYSSDYTGCVGGCDDILKDIINVCGSGGGARGPRGSGNGNLNRVRTCPTCGNSGHQPCECTLRRTQLPQTPDHQPNNLARSPGETCNCPLSRSLYVANSQYRG</sequence>
<name>A0ACC2ANJ1_DIPCM</name>
<dbReference type="Proteomes" id="UP001162992">
    <property type="component" value="Chromosome 20"/>
</dbReference>
<gene>
    <name evidence="1" type="ORF">O6H91_20G021600</name>
</gene>
<comment type="caution">
    <text evidence="1">The sequence shown here is derived from an EMBL/GenBank/DDBJ whole genome shotgun (WGS) entry which is preliminary data.</text>
</comment>
<reference evidence="2" key="1">
    <citation type="journal article" date="2024" name="Proc. Natl. Acad. Sci. U.S.A.">
        <title>Extraordinary preservation of gene collinearity over three hundred million years revealed in homosporous lycophytes.</title>
        <authorList>
            <person name="Li C."/>
            <person name="Wickell D."/>
            <person name="Kuo L.Y."/>
            <person name="Chen X."/>
            <person name="Nie B."/>
            <person name="Liao X."/>
            <person name="Peng D."/>
            <person name="Ji J."/>
            <person name="Jenkins J."/>
            <person name="Williams M."/>
            <person name="Shu S."/>
            <person name="Plott C."/>
            <person name="Barry K."/>
            <person name="Rajasekar S."/>
            <person name="Grimwood J."/>
            <person name="Han X."/>
            <person name="Sun S."/>
            <person name="Hou Z."/>
            <person name="He W."/>
            <person name="Dai G."/>
            <person name="Sun C."/>
            <person name="Schmutz J."/>
            <person name="Leebens-Mack J.H."/>
            <person name="Li F.W."/>
            <person name="Wang L."/>
        </authorList>
    </citation>
    <scope>NUCLEOTIDE SEQUENCE [LARGE SCALE GENOMIC DNA]</scope>
    <source>
        <strain evidence="2">cv. PW_Plant_1</strain>
    </source>
</reference>
<accession>A0ACC2ANJ1</accession>
<proteinExistence type="predicted"/>
<dbReference type="EMBL" id="CM055111">
    <property type="protein sequence ID" value="KAJ7519075.1"/>
    <property type="molecule type" value="Genomic_DNA"/>
</dbReference>
<evidence type="ECO:0000313" key="1">
    <source>
        <dbReference type="EMBL" id="KAJ7519075.1"/>
    </source>
</evidence>
<protein>
    <submittedName>
        <fullName evidence="1">Uncharacterized protein</fullName>
    </submittedName>
</protein>
<evidence type="ECO:0000313" key="2">
    <source>
        <dbReference type="Proteomes" id="UP001162992"/>
    </source>
</evidence>